<dbReference type="Proteomes" id="UP001347796">
    <property type="component" value="Unassembled WGS sequence"/>
</dbReference>
<evidence type="ECO:0000256" key="1">
    <source>
        <dbReference type="ARBA" id="ARBA00001936"/>
    </source>
</evidence>
<evidence type="ECO:0000313" key="16">
    <source>
        <dbReference type="Proteomes" id="UP001347796"/>
    </source>
</evidence>
<evidence type="ECO:0000313" key="15">
    <source>
        <dbReference type="EMBL" id="KAK6166699.1"/>
    </source>
</evidence>
<evidence type="ECO:0000259" key="14">
    <source>
        <dbReference type="SMART" id="SM00458"/>
    </source>
</evidence>
<evidence type="ECO:0000256" key="4">
    <source>
        <dbReference type="ARBA" id="ARBA00022692"/>
    </source>
</evidence>
<accession>A0AAN8IYK6</accession>
<dbReference type="GO" id="GO:0008593">
    <property type="term" value="P:regulation of Notch signaling pathway"/>
    <property type="evidence" value="ECO:0007669"/>
    <property type="project" value="TreeGrafter"/>
</dbReference>
<dbReference type="EC" id="2.4.1.-" evidence="13"/>
<dbReference type="Pfam" id="PF00535">
    <property type="entry name" value="Glycos_transf_2"/>
    <property type="match status" value="1"/>
</dbReference>
<dbReference type="Gene3D" id="3.90.550.10">
    <property type="entry name" value="Spore Coat Polysaccharide Biosynthesis Protein SpsA, Chain A"/>
    <property type="match status" value="1"/>
</dbReference>
<dbReference type="SUPFAM" id="SSF53448">
    <property type="entry name" value="Nucleotide-diphospho-sugar transferases"/>
    <property type="match status" value="1"/>
</dbReference>
<dbReference type="SMART" id="SM00458">
    <property type="entry name" value="RICIN"/>
    <property type="match status" value="1"/>
</dbReference>
<keyword evidence="13" id="KW-0808">Transferase</keyword>
<keyword evidence="12 13" id="KW-0464">Manganese</keyword>
<dbReference type="PANTHER" id="PTHR11675">
    <property type="entry name" value="N-ACETYLGALACTOSAMINYLTRANSFERASE"/>
    <property type="match status" value="1"/>
</dbReference>
<dbReference type="FunFam" id="3.90.550.10:FF:000053">
    <property type="entry name" value="Polypeptide N-acetylgalactosaminyltransferase"/>
    <property type="match status" value="1"/>
</dbReference>
<dbReference type="GO" id="GO:0004653">
    <property type="term" value="F:polypeptide N-acetylgalactosaminyltransferase activity"/>
    <property type="evidence" value="ECO:0007669"/>
    <property type="project" value="TreeGrafter"/>
</dbReference>
<evidence type="ECO:0000256" key="6">
    <source>
        <dbReference type="ARBA" id="ARBA00022968"/>
    </source>
</evidence>
<keyword evidence="9 13" id="KW-0472">Membrane</keyword>
<keyword evidence="6" id="KW-0735">Signal-anchor</keyword>
<dbReference type="Gene3D" id="2.80.10.50">
    <property type="match status" value="1"/>
</dbReference>
<dbReference type="AlphaFoldDB" id="A0AAN8IYK6"/>
<keyword evidence="11" id="KW-0325">Glycoprotein</keyword>
<evidence type="ECO:0000256" key="8">
    <source>
        <dbReference type="ARBA" id="ARBA00023034"/>
    </source>
</evidence>
<keyword evidence="8 13" id="KW-0333">Golgi apparatus</keyword>
<dbReference type="GO" id="GO:0006493">
    <property type="term" value="P:protein O-linked glycosylation"/>
    <property type="evidence" value="ECO:0007669"/>
    <property type="project" value="TreeGrafter"/>
</dbReference>
<keyword evidence="4 13" id="KW-0812">Transmembrane</keyword>
<dbReference type="InterPro" id="IPR045885">
    <property type="entry name" value="GalNAc-T"/>
</dbReference>
<dbReference type="GO" id="GO:0030246">
    <property type="term" value="F:carbohydrate binding"/>
    <property type="evidence" value="ECO:0007669"/>
    <property type="project" value="UniProtKB-KW"/>
</dbReference>
<comment type="similarity">
    <text evidence="3 13">Belongs to the glycosyltransferase 2 family. GalNAc-T subfamily.</text>
</comment>
<dbReference type="InterPro" id="IPR029044">
    <property type="entry name" value="Nucleotide-diphossugar_trans"/>
</dbReference>
<evidence type="ECO:0000256" key="7">
    <source>
        <dbReference type="ARBA" id="ARBA00022989"/>
    </source>
</evidence>
<feature type="transmembrane region" description="Helical" evidence="13">
    <location>
        <begin position="7"/>
        <end position="29"/>
    </location>
</feature>
<dbReference type="GO" id="GO:0005112">
    <property type="term" value="F:Notch binding"/>
    <property type="evidence" value="ECO:0007669"/>
    <property type="project" value="TreeGrafter"/>
</dbReference>
<keyword evidence="13" id="KW-0328">Glycosyltransferase</keyword>
<comment type="cofactor">
    <cofactor evidence="1 13">
        <name>Mn(2+)</name>
        <dbReference type="ChEBI" id="CHEBI:29035"/>
    </cofactor>
</comment>
<dbReference type="CDD" id="cd02510">
    <property type="entry name" value="pp-GalNAc-T"/>
    <property type="match status" value="1"/>
</dbReference>
<evidence type="ECO:0000256" key="11">
    <source>
        <dbReference type="ARBA" id="ARBA00023180"/>
    </source>
</evidence>
<dbReference type="PANTHER" id="PTHR11675:SF63">
    <property type="entry name" value="POLYPEPTIDE N-ACETYLGALACTOSAMINYLTRANSFERASE"/>
    <property type="match status" value="1"/>
</dbReference>
<keyword evidence="10 13" id="KW-1015">Disulfide bond</keyword>
<name>A0AAN8IYK6_PATCE</name>
<gene>
    <name evidence="15" type="ORF">SNE40_023333</name>
</gene>
<comment type="caution">
    <text evidence="15">The sequence shown here is derived from an EMBL/GenBank/DDBJ whole genome shotgun (WGS) entry which is preliminary data.</text>
</comment>
<evidence type="ECO:0000256" key="9">
    <source>
        <dbReference type="ARBA" id="ARBA00023136"/>
    </source>
</evidence>
<feature type="domain" description="Ricin B lectin" evidence="14">
    <location>
        <begin position="456"/>
        <end position="584"/>
    </location>
</feature>
<dbReference type="InterPro" id="IPR035992">
    <property type="entry name" value="Ricin_B-like_lectins"/>
</dbReference>
<keyword evidence="16" id="KW-1185">Reference proteome</keyword>
<dbReference type="InterPro" id="IPR000772">
    <property type="entry name" value="Ricin_B_lectin"/>
</dbReference>
<evidence type="ECO:0000256" key="12">
    <source>
        <dbReference type="ARBA" id="ARBA00023211"/>
    </source>
</evidence>
<evidence type="ECO:0000256" key="10">
    <source>
        <dbReference type="ARBA" id="ARBA00023157"/>
    </source>
</evidence>
<keyword evidence="7 13" id="KW-1133">Transmembrane helix</keyword>
<dbReference type="SUPFAM" id="SSF50370">
    <property type="entry name" value="Ricin B-like lectins"/>
    <property type="match status" value="1"/>
</dbReference>
<comment type="pathway">
    <text evidence="13">Protein modification; protein glycosylation.</text>
</comment>
<dbReference type="GO" id="GO:0000139">
    <property type="term" value="C:Golgi membrane"/>
    <property type="evidence" value="ECO:0007669"/>
    <property type="project" value="UniProtKB-SubCell"/>
</dbReference>
<keyword evidence="5 13" id="KW-0430">Lectin</keyword>
<organism evidence="15 16">
    <name type="scientific">Patella caerulea</name>
    <name type="common">Rayed Mediterranean limpet</name>
    <dbReference type="NCBI Taxonomy" id="87958"/>
    <lineage>
        <taxon>Eukaryota</taxon>
        <taxon>Metazoa</taxon>
        <taxon>Spiralia</taxon>
        <taxon>Lophotrochozoa</taxon>
        <taxon>Mollusca</taxon>
        <taxon>Gastropoda</taxon>
        <taxon>Patellogastropoda</taxon>
        <taxon>Patelloidea</taxon>
        <taxon>Patellidae</taxon>
        <taxon>Patella</taxon>
    </lineage>
</organism>
<protein>
    <recommendedName>
        <fullName evidence="13">Polypeptide N-acetylgalactosaminyltransferase</fullName>
        <ecNumber evidence="13">2.4.1.-</ecNumber>
    </recommendedName>
    <alternativeName>
        <fullName evidence="13">Protein-UDP acetylgalactosaminyltransferase</fullName>
    </alternativeName>
</protein>
<dbReference type="InterPro" id="IPR001173">
    <property type="entry name" value="Glyco_trans_2-like"/>
</dbReference>
<sequence length="587" mass="67336">MPRLKSLRCFIILLALSVAICCFLGYILWNDDPIAGLNHGPRFHMKSRYRLGEEFDNLNVSDHGDIYKEEVLFDLAQIKTKKDQEIHDAGYHQHAFNVLVSDKLSFTRPLPDVRNKVCKDKHYPDHLPNVSVVICFFNEAFSALIRTVHSVYHRSPKHLIHEVILVDDFSDDDELEWRLKKYLSLNLPGVKVIRSHERQGLIRARMFGAHKATGEVLVFLDSHCEVNVDWLEPMLARISENRKNVVVPIIDIINADTFIYEASPLVKGGFNWGMHYRWDPISASTHASTHAEPIQSPTMAGGLFAMNREYFHELGEYDPGMDIWGGENLEISFRIWQCGGRLEIIPCSRVGHIFRKRRPYNSPGGDSFMKNSLRVVHTWMDEYKKYFFNVRPEAEKTTYGNISDRLALRKKLGCKSFKWYLDNVYPEQNIPDTNGEGRKGNMMAQLIRKDIVIKRKGLLKHMGSGLCVDSEGDIHEKRTLLRLAVCNLSSGSRKQTWYETQDKEFRLANVLCLDIQSEEKHGFARLMKCGSFGSQEWVWNTKDGVSQLFNPASGMCLTTNTVEPGSYLSLSVCSNSRLLNFDILEVP</sequence>
<evidence type="ECO:0000256" key="13">
    <source>
        <dbReference type="RuleBase" id="RU361242"/>
    </source>
</evidence>
<dbReference type="EMBL" id="JAZGQO010000021">
    <property type="protein sequence ID" value="KAK6166699.1"/>
    <property type="molecule type" value="Genomic_DNA"/>
</dbReference>
<dbReference type="CDD" id="cd23440">
    <property type="entry name" value="beta-trefoil_Ricin_GALNT11"/>
    <property type="match status" value="1"/>
</dbReference>
<dbReference type="PROSITE" id="PS50231">
    <property type="entry name" value="RICIN_B_LECTIN"/>
    <property type="match status" value="1"/>
</dbReference>
<comment type="subcellular location">
    <subcellularLocation>
        <location evidence="2 13">Golgi apparatus membrane</location>
        <topology evidence="2 13">Single-pass type II membrane protein</topology>
    </subcellularLocation>
</comment>
<reference evidence="15 16" key="1">
    <citation type="submission" date="2024-01" db="EMBL/GenBank/DDBJ databases">
        <title>The genome of the rayed Mediterranean limpet Patella caerulea (Linnaeus, 1758).</title>
        <authorList>
            <person name="Anh-Thu Weber A."/>
            <person name="Halstead-Nussloch G."/>
        </authorList>
    </citation>
    <scope>NUCLEOTIDE SEQUENCE [LARGE SCALE GENOMIC DNA]</scope>
    <source>
        <strain evidence="15">AATW-2023a</strain>
        <tissue evidence="15">Whole specimen</tissue>
    </source>
</reference>
<proteinExistence type="inferred from homology"/>
<evidence type="ECO:0000256" key="3">
    <source>
        <dbReference type="ARBA" id="ARBA00005680"/>
    </source>
</evidence>
<evidence type="ECO:0000256" key="2">
    <source>
        <dbReference type="ARBA" id="ARBA00004323"/>
    </source>
</evidence>
<dbReference type="Pfam" id="PF00652">
    <property type="entry name" value="Ricin_B_lectin"/>
    <property type="match status" value="1"/>
</dbReference>
<evidence type="ECO:0000256" key="5">
    <source>
        <dbReference type="ARBA" id="ARBA00022734"/>
    </source>
</evidence>